<name>A0A3V0D7I7_SALET</name>
<reference evidence="1" key="2">
    <citation type="submission" date="2019-10" db="EMBL/GenBank/DDBJ databases">
        <authorList>
            <consortium name="NCBI Pathogen Detection Project"/>
        </authorList>
    </citation>
    <scope>NUCLEOTIDE SEQUENCE</scope>
    <source>
        <strain evidence="1">Salmonella enterica</strain>
    </source>
</reference>
<dbReference type="AlphaFoldDB" id="A0A3V0D7I7"/>
<gene>
    <name evidence="1" type="ORF">GB085_22960</name>
</gene>
<reference evidence="1" key="1">
    <citation type="journal article" date="2018" name="Genome Biol.">
        <title>SKESA: strategic k-mer extension for scrupulous assemblies.</title>
        <authorList>
            <person name="Souvorov A."/>
            <person name="Agarwala R."/>
            <person name="Lipman D.J."/>
        </authorList>
    </citation>
    <scope>NUCLEOTIDE SEQUENCE</scope>
    <source>
        <strain evidence="1">Salmonella enterica</strain>
    </source>
</reference>
<organism evidence="1">
    <name type="scientific">Salmonella enterica I</name>
    <dbReference type="NCBI Taxonomy" id="59201"/>
    <lineage>
        <taxon>Bacteria</taxon>
        <taxon>Pseudomonadati</taxon>
        <taxon>Pseudomonadota</taxon>
        <taxon>Gammaproteobacteria</taxon>
        <taxon>Enterobacterales</taxon>
        <taxon>Enterobacteriaceae</taxon>
        <taxon>Salmonella</taxon>
    </lineage>
</organism>
<dbReference type="EMBL" id="DAAGXI010000114">
    <property type="protein sequence ID" value="HAB4951093.1"/>
    <property type="molecule type" value="Genomic_DNA"/>
</dbReference>
<proteinExistence type="predicted"/>
<comment type="caution">
    <text evidence="1">The sequence shown here is derived from an EMBL/GenBank/DDBJ whole genome shotgun (WGS) entry which is preliminary data.</text>
</comment>
<accession>A0A3V0D7I7</accession>
<protein>
    <submittedName>
        <fullName evidence="1">Uncharacterized protein</fullName>
    </submittedName>
</protein>
<evidence type="ECO:0000313" key="1">
    <source>
        <dbReference type="EMBL" id="HAB4951093.1"/>
    </source>
</evidence>
<sequence length="118" mass="13534">MNVKAIETKYGLIYGRDALVLSGTELILYPFNFVIKASLSLSSCKPIIKDAPDVNVEFLFSNIKKLSIYKVDDYPYEKYSLSSFDLIENMDGDELQHIVLSTYDHVFDIIGKYEIKYS</sequence>